<evidence type="ECO:0000313" key="3">
    <source>
        <dbReference type="EMBL" id="CAA7023879.1"/>
    </source>
</evidence>
<dbReference type="Proteomes" id="UP000467841">
    <property type="component" value="Unassembled WGS sequence"/>
</dbReference>
<dbReference type="PANTHER" id="PTHR31286:SF163">
    <property type="entry name" value="ZINC KNUCKLE CX2CX4HX4C DOMAIN-CONTAINING PROTEIN"/>
    <property type="match status" value="1"/>
</dbReference>
<sequence length="291" mass="33458">MAAAPLEPPGLGRVKVPDFDNSDLVEKHSLTLIGRVTNPKIQQMWFLISFFSEHWKTSSPAIGADLGQGKFQFQFSTAADMQMVMNNRPYHFAHWMLILQQWEHTVSTTCPSQIPFWIKIQDVLVHLWNEAMLRSIGEDLGVFECNNRPYHFAHWMLILQQWEHTVSTTCPSQIPFWIKIQDVLVHLWNEAMLRSIGEDLGVFECWEITKTHAKMKVQVNGLLPPPKTYTLEFANGDEVLATLNYEKLEKHCIKCGMLDHDESECPELLPVVMESQGLPPLPPNRREGLVQ</sequence>
<keyword evidence="4" id="KW-1185">Reference proteome</keyword>
<evidence type="ECO:0000259" key="2">
    <source>
        <dbReference type="Pfam" id="PF14392"/>
    </source>
</evidence>
<reference evidence="3" key="1">
    <citation type="submission" date="2020-01" db="EMBL/GenBank/DDBJ databases">
        <authorList>
            <person name="Mishra B."/>
        </authorList>
    </citation>
    <scope>NUCLEOTIDE SEQUENCE [LARGE SCALE GENOMIC DNA]</scope>
</reference>
<dbReference type="PANTHER" id="PTHR31286">
    <property type="entry name" value="GLYCINE-RICH CELL WALL STRUCTURAL PROTEIN 1.8-LIKE"/>
    <property type="match status" value="1"/>
</dbReference>
<dbReference type="Pfam" id="PF14111">
    <property type="entry name" value="DUF4283"/>
    <property type="match status" value="1"/>
</dbReference>
<dbReference type="OrthoDB" id="1461917at2759"/>
<proteinExistence type="predicted"/>
<dbReference type="InterPro" id="IPR025558">
    <property type="entry name" value="DUF4283"/>
</dbReference>
<dbReference type="Pfam" id="PF14392">
    <property type="entry name" value="zf-CCHC_4"/>
    <property type="match status" value="1"/>
</dbReference>
<protein>
    <recommendedName>
        <fullName evidence="5">DUF4283 domain-containing protein</fullName>
    </recommendedName>
</protein>
<evidence type="ECO:0000259" key="1">
    <source>
        <dbReference type="Pfam" id="PF14111"/>
    </source>
</evidence>
<comment type="caution">
    <text evidence="3">The sequence shown here is derived from an EMBL/GenBank/DDBJ whole genome shotgun (WGS) entry which is preliminary data.</text>
</comment>
<evidence type="ECO:0000313" key="4">
    <source>
        <dbReference type="Proteomes" id="UP000467841"/>
    </source>
</evidence>
<name>A0A6D2I2V0_9BRAS</name>
<feature type="domain" description="DUF4283" evidence="1">
    <location>
        <begin position="26"/>
        <end position="108"/>
    </location>
</feature>
<dbReference type="InterPro" id="IPR040256">
    <property type="entry name" value="At4g02000-like"/>
</dbReference>
<evidence type="ECO:0008006" key="5">
    <source>
        <dbReference type="Google" id="ProtNLM"/>
    </source>
</evidence>
<dbReference type="EMBL" id="CACVBM020000832">
    <property type="protein sequence ID" value="CAA7023879.1"/>
    <property type="molecule type" value="Genomic_DNA"/>
</dbReference>
<organism evidence="3 4">
    <name type="scientific">Microthlaspi erraticum</name>
    <dbReference type="NCBI Taxonomy" id="1685480"/>
    <lineage>
        <taxon>Eukaryota</taxon>
        <taxon>Viridiplantae</taxon>
        <taxon>Streptophyta</taxon>
        <taxon>Embryophyta</taxon>
        <taxon>Tracheophyta</taxon>
        <taxon>Spermatophyta</taxon>
        <taxon>Magnoliopsida</taxon>
        <taxon>eudicotyledons</taxon>
        <taxon>Gunneridae</taxon>
        <taxon>Pentapetalae</taxon>
        <taxon>rosids</taxon>
        <taxon>malvids</taxon>
        <taxon>Brassicales</taxon>
        <taxon>Brassicaceae</taxon>
        <taxon>Coluteocarpeae</taxon>
        <taxon>Microthlaspi</taxon>
    </lineage>
</organism>
<accession>A0A6D2I2V0</accession>
<dbReference type="AlphaFoldDB" id="A0A6D2I2V0"/>
<dbReference type="InterPro" id="IPR025836">
    <property type="entry name" value="Zn_knuckle_CX2CX4HX4C"/>
</dbReference>
<gene>
    <name evidence="3" type="ORF">MERR_LOCUS11114</name>
</gene>
<feature type="domain" description="Zinc knuckle CX2CX4HX4C" evidence="2">
    <location>
        <begin position="232"/>
        <end position="266"/>
    </location>
</feature>